<evidence type="ECO:0000313" key="5">
    <source>
        <dbReference type="Proteomes" id="UP001056384"/>
    </source>
</evidence>
<sequence>MADRNQIFQRLKPPCVALSQSALALNSPQGDVRQLTTRLEALKNVLDSVTLRPASLDGKLADYVFFPLSQVLKSSQRVSIRSLELSLQCLAVLLEHGWRSQIQPPLAAQIVILCTLMAEENPKGLSSAESTDELRTSALQCLRCVFEVGNESSELRDQMTAEQNVPQLGQTISTVLDGVLTGRSVAAQLEGVRALQTLVQRVMTRDLHAAFLPGIASKLTKVLTPGTIQRRNHEVLVIALDTLAYLFRSTLSDEVTKQFLEPPQQETRTSPDTKPLSKAIDLKWLETAAAQLKPAISSIIKTQEHDRSDVREALARLCLTVLHCRQALASSSSMCLEAILSLSAGTTGGLVAAQLEMMISQDSAMVALLQSTLHSSLSSLSTSMQAADGEAKIQRIQQIKIAYEILISIDADTSLIGKMLATALSDSVVTTLLIPSSQSKESPAVHQMQSLELDVRDSDRDNRQYPQPLVKHRSQYELFNGIEQLARTITGSAASTFTADLSRALQQTSGEPQIAAFWLLLNATHSALQRTVAVSQILHLNPDSRSMATEHLEELYSFALEVLADRSDEVIDPRLQSLALRVLALQSQTAGEDFRHELIDALYPVLHCLATPDTSLQQDSVTTLNILAESCGYPSVKSLIVENVDYLTNAVALRLNAFDVSPQGPQVLLMMVRLAGPSLLPYLEDTVDSIFAALEDYHGYPLLVELLFRVLSVIAEEGVKNSQLSITTDTSHDAADYYDDRWLPVTISGLADLLDEQSKEQECLAAERDTPSRGHLKQPWGKSPVKHESTSSEDAQADDEQQQGPVDIPDPPPPATKTYALLLRISELTQHFLPSASSSLRASLLKLITTTTPAIARHENSFLPLVNTLWPEVVSRLDDPEPYVVATALDMVATLCEHAGGFMRTRIQQLWPDLCAMHHRVSTEVVQNVHSHYRVAGQDPRPSAGRSDAGHFAQALARMRASPADYTDTSTRLLWNSLVSLISAVVKRVSLTPEMFDEALDMLDSMLDDEQVRNDLEAENADAVWLVLLRDGKVSMPVLRQRHSAVRSSFVELAG</sequence>
<feature type="region of interest" description="Disordered" evidence="1">
    <location>
        <begin position="761"/>
        <end position="813"/>
    </location>
</feature>
<dbReference type="Proteomes" id="UP001056384">
    <property type="component" value="Chromosome 4"/>
</dbReference>
<dbReference type="SUPFAM" id="SSF48371">
    <property type="entry name" value="ARM repeat"/>
    <property type="match status" value="1"/>
</dbReference>
<dbReference type="InterPro" id="IPR011989">
    <property type="entry name" value="ARM-like"/>
</dbReference>
<organism evidence="4 5">
    <name type="scientific">Septoria linicola</name>
    <dbReference type="NCBI Taxonomy" id="215465"/>
    <lineage>
        <taxon>Eukaryota</taxon>
        <taxon>Fungi</taxon>
        <taxon>Dikarya</taxon>
        <taxon>Ascomycota</taxon>
        <taxon>Pezizomycotina</taxon>
        <taxon>Dothideomycetes</taxon>
        <taxon>Dothideomycetidae</taxon>
        <taxon>Mycosphaerellales</taxon>
        <taxon>Mycosphaerellaceae</taxon>
        <taxon>Septoria</taxon>
    </lineage>
</organism>
<evidence type="ECO:0000313" key="4">
    <source>
        <dbReference type="EMBL" id="USW52670.1"/>
    </source>
</evidence>
<name>A0A9Q9APF7_9PEZI</name>
<dbReference type="InterPro" id="IPR057567">
    <property type="entry name" value="TPR_TTI1_C"/>
</dbReference>
<dbReference type="Pfam" id="PF21547">
    <property type="entry name" value="TTI1"/>
    <property type="match status" value="1"/>
</dbReference>
<dbReference type="EMBL" id="CP099421">
    <property type="protein sequence ID" value="USW52670.1"/>
    <property type="molecule type" value="Genomic_DNA"/>
</dbReference>
<evidence type="ECO:0000259" key="2">
    <source>
        <dbReference type="Pfam" id="PF24173"/>
    </source>
</evidence>
<dbReference type="OrthoDB" id="49511at2759"/>
<dbReference type="AlphaFoldDB" id="A0A9Q9APF7"/>
<dbReference type="PANTHER" id="PTHR18460:SF3">
    <property type="entry name" value="TELO2-INTERACTING PROTEIN 1 HOMOLOG"/>
    <property type="match status" value="1"/>
</dbReference>
<keyword evidence="5" id="KW-1185">Reference proteome</keyword>
<proteinExistence type="predicted"/>
<dbReference type="Pfam" id="PF24173">
    <property type="entry name" value="TPR_TTI1_N"/>
    <property type="match status" value="1"/>
</dbReference>
<dbReference type="GO" id="GO:0005737">
    <property type="term" value="C:cytoplasm"/>
    <property type="evidence" value="ECO:0007669"/>
    <property type="project" value="TreeGrafter"/>
</dbReference>
<protein>
    <submittedName>
        <fullName evidence="4">Armadillo-like helical protein</fullName>
    </submittedName>
</protein>
<feature type="domain" description="TTI1 N-terminal TPR" evidence="2">
    <location>
        <begin position="8"/>
        <end position="343"/>
    </location>
</feature>
<dbReference type="InterPro" id="IPR057566">
    <property type="entry name" value="TPR_TTI1_N"/>
</dbReference>
<dbReference type="InterPro" id="IPR049362">
    <property type="entry name" value="TTI1_rpt"/>
</dbReference>
<dbReference type="InterPro" id="IPR016024">
    <property type="entry name" value="ARM-type_fold"/>
</dbReference>
<evidence type="ECO:0000256" key="1">
    <source>
        <dbReference type="SAM" id="MobiDB-lite"/>
    </source>
</evidence>
<feature type="domain" description="TTI1 C-terminal TPR" evidence="3">
    <location>
        <begin position="788"/>
        <end position="920"/>
    </location>
</feature>
<accession>A0A9Q9APF7</accession>
<gene>
    <name evidence="4" type="ORF">Slin15195_G059890</name>
</gene>
<feature type="compositionally biased region" description="Basic and acidic residues" evidence="1">
    <location>
        <begin position="761"/>
        <end position="772"/>
    </location>
</feature>
<dbReference type="PANTHER" id="PTHR18460">
    <property type="entry name" value="TEL2 INTERACTING PROTEIN 1 TTI1 FAMILY MEMBER"/>
    <property type="match status" value="1"/>
</dbReference>
<dbReference type="InterPro" id="IPR052587">
    <property type="entry name" value="TELO2-interacting_protein_1"/>
</dbReference>
<reference evidence="4" key="1">
    <citation type="submission" date="2022-06" db="EMBL/GenBank/DDBJ databases">
        <title>Complete genome sequences of two strains of the flax pathogen Septoria linicola.</title>
        <authorList>
            <person name="Lapalu N."/>
            <person name="Simon A."/>
            <person name="Demenou B."/>
            <person name="Paumier D."/>
            <person name="Guillot M.-P."/>
            <person name="Gout L."/>
            <person name="Valade R."/>
        </authorList>
    </citation>
    <scope>NUCLEOTIDE SEQUENCE</scope>
    <source>
        <strain evidence="4">SE15195</strain>
    </source>
</reference>
<evidence type="ECO:0000259" key="3">
    <source>
        <dbReference type="Pfam" id="PF24181"/>
    </source>
</evidence>
<dbReference type="Pfam" id="PF24181">
    <property type="entry name" value="TPR_TTI1_C"/>
    <property type="match status" value="1"/>
</dbReference>
<dbReference type="Gene3D" id="1.25.10.10">
    <property type="entry name" value="Leucine-rich Repeat Variant"/>
    <property type="match status" value="1"/>
</dbReference>